<sequence length="77" mass="8660">MPEAADIRIPVHPSLIVEDRSGDRYVLVASVFKLELSLWVYELHRDDKRVVHMSSLAGWRITGEAGETVSDEVPRTG</sequence>
<accession>A0A7Y9EBG6</accession>
<organism evidence="1 2">
    <name type="scientific">Actinomadura luteofluorescens</name>
    <dbReference type="NCBI Taxonomy" id="46163"/>
    <lineage>
        <taxon>Bacteria</taxon>
        <taxon>Bacillati</taxon>
        <taxon>Actinomycetota</taxon>
        <taxon>Actinomycetes</taxon>
        <taxon>Streptosporangiales</taxon>
        <taxon>Thermomonosporaceae</taxon>
        <taxon>Actinomadura</taxon>
    </lineage>
</organism>
<protein>
    <submittedName>
        <fullName evidence="1">Uncharacterized protein</fullName>
    </submittedName>
</protein>
<evidence type="ECO:0000313" key="2">
    <source>
        <dbReference type="Proteomes" id="UP000529783"/>
    </source>
</evidence>
<gene>
    <name evidence="1" type="ORF">BJY14_000505</name>
</gene>
<evidence type="ECO:0000313" key="1">
    <source>
        <dbReference type="EMBL" id="NYD44522.1"/>
    </source>
</evidence>
<dbReference type="EMBL" id="JACCBA010000001">
    <property type="protein sequence ID" value="NYD44522.1"/>
    <property type="molecule type" value="Genomic_DNA"/>
</dbReference>
<comment type="caution">
    <text evidence="1">The sequence shown here is derived from an EMBL/GenBank/DDBJ whole genome shotgun (WGS) entry which is preliminary data.</text>
</comment>
<keyword evidence="2" id="KW-1185">Reference proteome</keyword>
<proteinExistence type="predicted"/>
<name>A0A7Y9EBG6_9ACTN</name>
<dbReference type="AlphaFoldDB" id="A0A7Y9EBG6"/>
<reference evidence="1 2" key="1">
    <citation type="submission" date="2020-07" db="EMBL/GenBank/DDBJ databases">
        <title>Sequencing the genomes of 1000 actinobacteria strains.</title>
        <authorList>
            <person name="Klenk H.-P."/>
        </authorList>
    </citation>
    <scope>NUCLEOTIDE SEQUENCE [LARGE SCALE GENOMIC DNA]</scope>
    <source>
        <strain evidence="1 2">DSM 40398</strain>
    </source>
</reference>
<dbReference type="RefSeq" id="WP_179842091.1">
    <property type="nucleotide sequence ID" value="NZ_JACCBA010000001.1"/>
</dbReference>
<dbReference type="Proteomes" id="UP000529783">
    <property type="component" value="Unassembled WGS sequence"/>
</dbReference>